<comment type="similarity">
    <text evidence="2 13 14">Belongs to the UvrB family.</text>
</comment>
<dbReference type="SUPFAM" id="SSF52540">
    <property type="entry name" value="P-loop containing nucleoside triphosphate hydrolases"/>
    <property type="match status" value="2"/>
</dbReference>
<evidence type="ECO:0000256" key="10">
    <source>
        <dbReference type="ARBA" id="ARBA00023236"/>
    </source>
</evidence>
<sequence length="662" mass="75715">MDKFELVTNFEPRGDQPRAIGELADGVLRGDQHQVLLGVTGSGKTFTMAQVIARCNCPTLVLAPNKTLAAQLYGEFKELFPNNAVEYFVSYYDYYQPEAYIPSSDTFIEKDSSINDEIDKFRHSATRSLLTRRDVIIVASVSCIYGIGSPESYQEMQIRFREGDEVGRDELLQRLVAIQYQRNDVDFHRGSFRVRGDTVEVFPAHDDERALRIEFFGDTVDAISEIDPLRGVQLQKLSRCAIYPASHYVASRQTLERAVEQIRLELEERIRYFKSQNMLLEAQRIEQRTFFDIEMMEEMGFCQGIENYSRHFDGRAAGEPPYTLIDYFPKDFLLVIDESHITVSQVGGMYRGDRSRKETLVNYGFRLPSALDNRPLTFQEFQKKLHQTIYVSATPADYELKQAEGVVVEQLIRPTGLIDPAIEVRPAAGQVDDLLHEARETAARGERVLVTTLTKRMAEELTDYYRELGIRVRYLHSDIDTFQRMEILRDLRLGEFDLLVGINLLREGLDLPEVSLVAILDADKEGFLRSTRSLIQTCGRAARNVSGRVLMYADKVTGSMQAAIDETLRRRALQTAYNEEHGITPESVRRLIGNVLQAPEEKDWVTVPASAEEFVSVKELEKTLKRLRKEMLAAAKAQEFERAAELRDKIKRLEVKEILKSN</sequence>
<proteinExistence type="inferred from homology"/>
<keyword evidence="15" id="KW-0175">Coiled coil</keyword>
<dbReference type="PROSITE" id="PS51192">
    <property type="entry name" value="HELICASE_ATP_BIND_1"/>
    <property type="match status" value="1"/>
</dbReference>
<evidence type="ECO:0000256" key="9">
    <source>
        <dbReference type="ARBA" id="ARBA00023204"/>
    </source>
</evidence>
<dbReference type="NCBIfam" id="NF003673">
    <property type="entry name" value="PRK05298.1"/>
    <property type="match status" value="1"/>
</dbReference>
<evidence type="ECO:0000313" key="20">
    <source>
        <dbReference type="Proteomes" id="UP000194153"/>
    </source>
</evidence>
<dbReference type="InterPro" id="IPR006935">
    <property type="entry name" value="Helicase/UvrB_N"/>
</dbReference>
<comment type="caution">
    <text evidence="19">The sequence shown here is derived from an EMBL/GenBank/DDBJ whole genome shotgun (WGS) entry which is preliminary data.</text>
</comment>
<evidence type="ECO:0000256" key="6">
    <source>
        <dbReference type="ARBA" id="ARBA00022769"/>
    </source>
</evidence>
<keyword evidence="6 13" id="KW-0228">DNA excision</keyword>
<dbReference type="Pfam" id="PF00271">
    <property type="entry name" value="Helicase_C"/>
    <property type="match status" value="1"/>
</dbReference>
<dbReference type="Proteomes" id="UP000194153">
    <property type="component" value="Unassembled WGS sequence"/>
</dbReference>
<dbReference type="SMART" id="SM00487">
    <property type="entry name" value="DEXDc"/>
    <property type="match status" value="1"/>
</dbReference>
<feature type="domain" description="Helicase C-terminal" evidence="18">
    <location>
        <begin position="430"/>
        <end position="592"/>
    </location>
</feature>
<feature type="coiled-coil region" evidence="15">
    <location>
        <begin position="610"/>
        <end position="656"/>
    </location>
</feature>
<evidence type="ECO:0000313" key="19">
    <source>
        <dbReference type="EMBL" id="GAW68175.1"/>
    </source>
</evidence>
<protein>
    <recommendedName>
        <fullName evidence="12 13">UvrABC system protein B</fullName>
        <shortName evidence="13">Protein UvrB</shortName>
    </recommendedName>
    <alternativeName>
        <fullName evidence="13">Excinuclease ABC subunit B</fullName>
    </alternativeName>
</protein>
<keyword evidence="7 13" id="KW-0067">ATP-binding</keyword>
<feature type="short sequence motif" description="Beta-hairpin" evidence="13">
    <location>
        <begin position="91"/>
        <end position="114"/>
    </location>
</feature>
<name>A0ABQ0MM60_9BACT</name>
<dbReference type="InterPro" id="IPR036876">
    <property type="entry name" value="UVR_dom_sf"/>
</dbReference>
<evidence type="ECO:0000256" key="11">
    <source>
        <dbReference type="ARBA" id="ARBA00026033"/>
    </source>
</evidence>
<dbReference type="InterPro" id="IPR041471">
    <property type="entry name" value="UvrB_inter"/>
</dbReference>
<dbReference type="InterPro" id="IPR027417">
    <property type="entry name" value="P-loop_NTPase"/>
</dbReference>
<evidence type="ECO:0000259" key="17">
    <source>
        <dbReference type="PROSITE" id="PS51192"/>
    </source>
</evidence>
<dbReference type="EMBL" id="BDQG01000001">
    <property type="protein sequence ID" value="GAW68175.1"/>
    <property type="molecule type" value="Genomic_DNA"/>
</dbReference>
<dbReference type="InterPro" id="IPR014001">
    <property type="entry name" value="Helicase_ATP-bd"/>
</dbReference>
<dbReference type="PROSITE" id="PS50151">
    <property type="entry name" value="UVR"/>
    <property type="match status" value="1"/>
</dbReference>
<comment type="domain">
    <text evidence="13">The beta-hairpin motif is involved in DNA binding.</text>
</comment>
<dbReference type="Gene3D" id="3.40.50.300">
    <property type="entry name" value="P-loop containing nucleotide triphosphate hydrolases"/>
    <property type="match status" value="3"/>
</dbReference>
<dbReference type="CDD" id="cd18790">
    <property type="entry name" value="SF2_C_UvrB"/>
    <property type="match status" value="1"/>
</dbReference>
<comment type="function">
    <text evidence="13">The UvrABC repair system catalyzes the recognition and processing of DNA lesions. A damage recognition complex composed of 2 UvrA and 2 UvrB subunits scans DNA for abnormalities. Upon binding of the UvrA(2)B(2) complex to a putative damaged site, the DNA wraps around one UvrB monomer. DNA wrap is dependent on ATP binding by UvrB and probably causes local melting of the DNA helix, facilitating insertion of UvrB beta-hairpin between the DNA strands. Then UvrB probes one DNA strand for the presence of a lesion. If a lesion is found the UvrA subunits dissociate and the UvrB-DNA preincision complex is formed. This complex is subsequently bound by UvrC and the second UvrB is released. If no lesion is found, the DNA wraps around the other UvrB subunit that will check the other stand for damage.</text>
</comment>
<dbReference type="SMART" id="SM00490">
    <property type="entry name" value="HELICc"/>
    <property type="match status" value="1"/>
</dbReference>
<gene>
    <name evidence="13" type="primary">uvrB</name>
    <name evidence="19" type="ORF">GPEL0_01r4393</name>
</gene>
<keyword evidence="5 13" id="KW-0227">DNA damage</keyword>
<evidence type="ECO:0000256" key="1">
    <source>
        <dbReference type="ARBA" id="ARBA00004496"/>
    </source>
</evidence>
<reference evidence="20" key="1">
    <citation type="submission" date="2017-05" db="EMBL/GenBank/DDBJ databases">
        <title>Draft genome sequence of Geobacter pelophilus, a iron(III)-reducing bacteria.</title>
        <authorList>
            <person name="Aoyagi T."/>
            <person name="Koike H."/>
            <person name="Morita T."/>
            <person name="Sato Y."/>
            <person name="Habe H."/>
            <person name="Hori T."/>
        </authorList>
    </citation>
    <scope>NUCLEOTIDE SEQUENCE [LARGE SCALE GENOMIC DNA]</scope>
    <source>
        <strain evidence="20">Drf2</strain>
    </source>
</reference>
<dbReference type="CDD" id="cd17916">
    <property type="entry name" value="DEXHc_UvrB"/>
    <property type="match status" value="1"/>
</dbReference>
<dbReference type="InterPro" id="IPR024759">
    <property type="entry name" value="UvrB_YAD/RRR_dom"/>
</dbReference>
<dbReference type="HAMAP" id="MF_00204">
    <property type="entry name" value="UvrB"/>
    <property type="match status" value="1"/>
</dbReference>
<evidence type="ECO:0000256" key="14">
    <source>
        <dbReference type="RuleBase" id="RU003587"/>
    </source>
</evidence>
<dbReference type="PANTHER" id="PTHR24029:SF0">
    <property type="entry name" value="UVRABC SYSTEM PROTEIN B"/>
    <property type="match status" value="1"/>
</dbReference>
<dbReference type="InterPro" id="IPR001650">
    <property type="entry name" value="Helicase_C-like"/>
</dbReference>
<evidence type="ECO:0000256" key="7">
    <source>
        <dbReference type="ARBA" id="ARBA00022840"/>
    </source>
</evidence>
<keyword evidence="9 13" id="KW-0234">DNA repair</keyword>
<evidence type="ECO:0000259" key="18">
    <source>
        <dbReference type="PROSITE" id="PS51194"/>
    </source>
</evidence>
<keyword evidence="8 13" id="KW-0267">Excision nuclease</keyword>
<comment type="subcellular location">
    <subcellularLocation>
        <location evidence="1 13 14">Cytoplasm</location>
    </subcellularLocation>
</comment>
<evidence type="ECO:0000256" key="3">
    <source>
        <dbReference type="ARBA" id="ARBA00022490"/>
    </source>
</evidence>
<dbReference type="PROSITE" id="PS51194">
    <property type="entry name" value="HELICASE_CTER"/>
    <property type="match status" value="1"/>
</dbReference>
<dbReference type="SUPFAM" id="SSF46600">
    <property type="entry name" value="C-terminal UvrC-binding domain of UvrB"/>
    <property type="match status" value="1"/>
</dbReference>
<evidence type="ECO:0000256" key="2">
    <source>
        <dbReference type="ARBA" id="ARBA00008533"/>
    </source>
</evidence>
<dbReference type="PANTHER" id="PTHR24029">
    <property type="entry name" value="UVRABC SYSTEM PROTEIN B"/>
    <property type="match status" value="1"/>
</dbReference>
<dbReference type="NCBIfam" id="TIGR00631">
    <property type="entry name" value="uvrb"/>
    <property type="match status" value="1"/>
</dbReference>
<dbReference type="RefSeq" id="WP_085814337.1">
    <property type="nucleotide sequence ID" value="NZ_BDQG01000001.1"/>
</dbReference>
<evidence type="ECO:0000256" key="15">
    <source>
        <dbReference type="SAM" id="Coils"/>
    </source>
</evidence>
<dbReference type="Pfam" id="PF12344">
    <property type="entry name" value="UvrB"/>
    <property type="match status" value="1"/>
</dbReference>
<dbReference type="Pfam" id="PF04851">
    <property type="entry name" value="ResIII"/>
    <property type="match status" value="1"/>
</dbReference>
<accession>A0ABQ0MM60</accession>
<evidence type="ECO:0000256" key="5">
    <source>
        <dbReference type="ARBA" id="ARBA00022763"/>
    </source>
</evidence>
<evidence type="ECO:0000256" key="8">
    <source>
        <dbReference type="ARBA" id="ARBA00022881"/>
    </source>
</evidence>
<keyword evidence="3 13" id="KW-0963">Cytoplasm</keyword>
<organism evidence="19 20">
    <name type="scientific">Geoanaerobacter pelophilus</name>
    <dbReference type="NCBI Taxonomy" id="60036"/>
    <lineage>
        <taxon>Bacteria</taxon>
        <taxon>Pseudomonadati</taxon>
        <taxon>Thermodesulfobacteriota</taxon>
        <taxon>Desulfuromonadia</taxon>
        <taxon>Geobacterales</taxon>
        <taxon>Geobacteraceae</taxon>
        <taxon>Geoanaerobacter</taxon>
    </lineage>
</organism>
<dbReference type="Pfam" id="PF17757">
    <property type="entry name" value="UvrB_inter"/>
    <property type="match status" value="1"/>
</dbReference>
<keyword evidence="20" id="KW-1185">Reference proteome</keyword>
<feature type="binding site" evidence="13">
    <location>
        <begin position="38"/>
        <end position="45"/>
    </location>
    <ligand>
        <name>ATP</name>
        <dbReference type="ChEBI" id="CHEBI:30616"/>
    </ligand>
</feature>
<feature type="domain" description="UVR" evidence="16">
    <location>
        <begin position="621"/>
        <end position="656"/>
    </location>
</feature>
<evidence type="ECO:0000256" key="4">
    <source>
        <dbReference type="ARBA" id="ARBA00022741"/>
    </source>
</evidence>
<evidence type="ECO:0000259" key="16">
    <source>
        <dbReference type="PROSITE" id="PS50151"/>
    </source>
</evidence>
<dbReference type="InterPro" id="IPR001943">
    <property type="entry name" value="UVR_dom"/>
</dbReference>
<dbReference type="Gene3D" id="4.10.860.10">
    <property type="entry name" value="UVR domain"/>
    <property type="match status" value="1"/>
</dbReference>
<dbReference type="InterPro" id="IPR004807">
    <property type="entry name" value="UvrB"/>
</dbReference>
<keyword evidence="10 13" id="KW-0742">SOS response</keyword>
<keyword evidence="4 13" id="KW-0547">Nucleotide-binding</keyword>
<feature type="domain" description="Helicase ATP-binding" evidence="17">
    <location>
        <begin position="25"/>
        <end position="158"/>
    </location>
</feature>
<dbReference type="Pfam" id="PF02151">
    <property type="entry name" value="UVR"/>
    <property type="match status" value="1"/>
</dbReference>
<evidence type="ECO:0000256" key="12">
    <source>
        <dbReference type="ARBA" id="ARBA00029504"/>
    </source>
</evidence>
<evidence type="ECO:0000256" key="13">
    <source>
        <dbReference type="HAMAP-Rule" id="MF_00204"/>
    </source>
</evidence>
<comment type="subunit">
    <text evidence="11 13 14">Forms a heterotetramer with UvrA during the search for lesions. Interacts with UvrC in an incision complex.</text>
</comment>